<dbReference type="PRINTS" id="PR00391">
    <property type="entry name" value="PITRANSFER"/>
</dbReference>
<feature type="domain" description="Phosphatidylinositol transfer protein N-terminal" evidence="2">
    <location>
        <begin position="1"/>
        <end position="260"/>
    </location>
</feature>
<dbReference type="PANTHER" id="PTHR10658">
    <property type="entry name" value="PHOSPHATIDYLINOSITOL TRANSFER PROTEIN"/>
    <property type="match status" value="1"/>
</dbReference>
<dbReference type="Gene3D" id="3.30.530.20">
    <property type="match status" value="1"/>
</dbReference>
<dbReference type="InterPro" id="IPR023393">
    <property type="entry name" value="START-like_dom_sf"/>
</dbReference>
<keyword evidence="4" id="KW-1185">Reference proteome</keyword>
<dbReference type="InterPro" id="IPR055261">
    <property type="entry name" value="PI_transfer_N"/>
</dbReference>
<dbReference type="PANTHER" id="PTHR10658:SF11">
    <property type="entry name" value="VIBRATOR, ISOFORM B"/>
    <property type="match status" value="1"/>
</dbReference>
<dbReference type="Pfam" id="PF02121">
    <property type="entry name" value="IP_trans"/>
    <property type="match status" value="1"/>
</dbReference>
<feature type="region of interest" description="Disordered" evidence="1">
    <location>
        <begin position="262"/>
        <end position="287"/>
    </location>
</feature>
<sequence>MLTREYRIVMPLTTEEYQIALSFCLEEGARQLEERGDVEERIEVVRDNEPFEGQNLCNGRFTSGQFSHKIYHFNSKKLPSLLRRLLPKGSMNVHEKVWNAFPYRKEELTNPDFMKDSFMIRMETMLLSDRGTTKNAFGLTKEALNECKKTVRIDIANDTEFLDAEDIQEDSIPSTFRSVCTGRGPLTGQWQTNCEPFMCAYKMVTVKFKWLGFQTVVESFMQKQFPRLFCMFNRDLFCSMDRWYALTLTPIRLIEDEAQQALDETDELATDDGSSQEMNASNGTERG</sequence>
<dbReference type="EMBL" id="JBICBT010000166">
    <property type="protein sequence ID" value="KAL3121976.1"/>
    <property type="molecule type" value="Genomic_DNA"/>
</dbReference>
<dbReference type="InterPro" id="IPR001666">
    <property type="entry name" value="PI_transfer"/>
</dbReference>
<gene>
    <name evidence="3" type="ORF">niasHT_001975</name>
</gene>
<organism evidence="3 4">
    <name type="scientific">Heterodera trifolii</name>
    <dbReference type="NCBI Taxonomy" id="157864"/>
    <lineage>
        <taxon>Eukaryota</taxon>
        <taxon>Metazoa</taxon>
        <taxon>Ecdysozoa</taxon>
        <taxon>Nematoda</taxon>
        <taxon>Chromadorea</taxon>
        <taxon>Rhabditida</taxon>
        <taxon>Tylenchina</taxon>
        <taxon>Tylenchomorpha</taxon>
        <taxon>Tylenchoidea</taxon>
        <taxon>Heteroderidae</taxon>
        <taxon>Heteroderinae</taxon>
        <taxon>Heterodera</taxon>
    </lineage>
</organism>
<accession>A0ABD2M3H9</accession>
<dbReference type="AlphaFoldDB" id="A0ABD2M3H9"/>
<dbReference type="SUPFAM" id="SSF55961">
    <property type="entry name" value="Bet v1-like"/>
    <property type="match status" value="1"/>
</dbReference>
<feature type="compositionally biased region" description="Polar residues" evidence="1">
    <location>
        <begin position="272"/>
        <end position="287"/>
    </location>
</feature>
<evidence type="ECO:0000313" key="3">
    <source>
        <dbReference type="EMBL" id="KAL3121976.1"/>
    </source>
</evidence>
<evidence type="ECO:0000259" key="2">
    <source>
        <dbReference type="Pfam" id="PF02121"/>
    </source>
</evidence>
<comment type="caution">
    <text evidence="3">The sequence shown here is derived from an EMBL/GenBank/DDBJ whole genome shotgun (WGS) entry which is preliminary data.</text>
</comment>
<evidence type="ECO:0000256" key="1">
    <source>
        <dbReference type="SAM" id="MobiDB-lite"/>
    </source>
</evidence>
<dbReference type="Proteomes" id="UP001620626">
    <property type="component" value="Unassembled WGS sequence"/>
</dbReference>
<name>A0ABD2M3H9_9BILA</name>
<proteinExistence type="predicted"/>
<reference evidence="3 4" key="1">
    <citation type="submission" date="2024-10" db="EMBL/GenBank/DDBJ databases">
        <authorList>
            <person name="Kim D."/>
        </authorList>
    </citation>
    <scope>NUCLEOTIDE SEQUENCE [LARGE SCALE GENOMIC DNA]</scope>
    <source>
        <strain evidence="3">BH-2024</strain>
    </source>
</reference>
<protein>
    <recommendedName>
        <fullName evidence="2">Phosphatidylinositol transfer protein N-terminal domain-containing protein</fullName>
    </recommendedName>
</protein>
<evidence type="ECO:0000313" key="4">
    <source>
        <dbReference type="Proteomes" id="UP001620626"/>
    </source>
</evidence>